<keyword evidence="6" id="KW-0030">Aminoacyl-tRNA synthetase</keyword>
<feature type="domain" description="Aminoacyl-transfer RNA synthetases class-II family profile" evidence="8">
    <location>
        <begin position="176"/>
        <end position="410"/>
    </location>
</feature>
<evidence type="ECO:0000256" key="4">
    <source>
        <dbReference type="ARBA" id="ARBA00022741"/>
    </source>
</evidence>
<protein>
    <recommendedName>
        <fullName evidence="2">serine--tRNA ligase</fullName>
        <ecNumber evidence="2">6.1.1.11</ecNumber>
    </recommendedName>
    <alternativeName>
        <fullName evidence="7">Seryl-tRNA synthetase</fullName>
    </alternativeName>
</protein>
<dbReference type="InterPro" id="IPR002314">
    <property type="entry name" value="aa-tRNA-synt_IIb"/>
</dbReference>
<dbReference type="AlphaFoldDB" id="A0A1B6HU39"/>
<sequence>MFLLTLYQKSYHSVELFMYKQVINYSCRRFGTFKCCSRPNRHTEDYCFPSPQLDELYLCNSKNKEEINTNIINRKGVGDINKVLQLHDELRLQPDNPSIKCSLTQEMLKIPNRTHPEVMNYGEMPHIVKFLGDKKHFNFKPNEFHTITKKLNLLRNDLSNFTGHRSYFFTGQLAEMESALIKYSLSKLLDNGFQAVSVPDILDRAIIESCGMETQGTRSQVYSLSPEHYESDKCLSGTAEMALAGYLMNKELSQDELPLRLAAVSRCFRAETSRTSDERGIYRVHQFTKVEMFGVSEPEKSSQLLEEFREFEERHFASLGLHLRVLDMPPHELGAQAYRKYDVEAWLPGREMWAELSSCSDCTDYQSRRLGIRCGDTHLHTVNGTACAVPRLVIALFETHQQPDGSVLIPPPLQPFMGNSSVISKDTTKHIPRLRPIKRQTLKS</sequence>
<dbReference type="InterPro" id="IPR006195">
    <property type="entry name" value="aa-tRNA-synth_II"/>
</dbReference>
<dbReference type="Gene3D" id="3.30.930.10">
    <property type="entry name" value="Bira Bifunctional Protein, Domain 2"/>
    <property type="match status" value="1"/>
</dbReference>
<evidence type="ECO:0000256" key="5">
    <source>
        <dbReference type="ARBA" id="ARBA00022840"/>
    </source>
</evidence>
<dbReference type="InterPro" id="IPR002317">
    <property type="entry name" value="Ser-tRNA-ligase_type_1"/>
</dbReference>
<dbReference type="SUPFAM" id="SSF55681">
    <property type="entry name" value="Class II aaRS and biotin synthetases"/>
    <property type="match status" value="1"/>
</dbReference>
<evidence type="ECO:0000256" key="7">
    <source>
        <dbReference type="ARBA" id="ARBA00031113"/>
    </source>
</evidence>
<gene>
    <name evidence="9" type="ORF">g.13651</name>
</gene>
<dbReference type="GO" id="GO:0006434">
    <property type="term" value="P:seryl-tRNA aminoacylation"/>
    <property type="evidence" value="ECO:0007669"/>
    <property type="project" value="InterPro"/>
</dbReference>
<comment type="similarity">
    <text evidence="1">Belongs to the class-II aminoacyl-tRNA synthetase family. Type-1 seryl-tRNA synthetase subfamily.</text>
</comment>
<dbReference type="EC" id="6.1.1.11" evidence="2"/>
<dbReference type="PROSITE" id="PS50862">
    <property type="entry name" value="AA_TRNA_LIGASE_II"/>
    <property type="match status" value="1"/>
</dbReference>
<evidence type="ECO:0000256" key="3">
    <source>
        <dbReference type="ARBA" id="ARBA00022598"/>
    </source>
</evidence>
<dbReference type="PANTHER" id="PTHR11778">
    <property type="entry name" value="SERYL-TRNA SYNTHETASE"/>
    <property type="match status" value="1"/>
</dbReference>
<keyword evidence="3" id="KW-0436">Ligase</keyword>
<organism evidence="9">
    <name type="scientific">Homalodisca liturata</name>
    <dbReference type="NCBI Taxonomy" id="320908"/>
    <lineage>
        <taxon>Eukaryota</taxon>
        <taxon>Metazoa</taxon>
        <taxon>Ecdysozoa</taxon>
        <taxon>Arthropoda</taxon>
        <taxon>Hexapoda</taxon>
        <taxon>Insecta</taxon>
        <taxon>Pterygota</taxon>
        <taxon>Neoptera</taxon>
        <taxon>Paraneoptera</taxon>
        <taxon>Hemiptera</taxon>
        <taxon>Auchenorrhyncha</taxon>
        <taxon>Membracoidea</taxon>
        <taxon>Cicadellidae</taxon>
        <taxon>Cicadellinae</taxon>
        <taxon>Proconiini</taxon>
        <taxon>Homalodisca</taxon>
    </lineage>
</organism>
<keyword evidence="5" id="KW-0067">ATP-binding</keyword>
<dbReference type="GO" id="GO:0005524">
    <property type="term" value="F:ATP binding"/>
    <property type="evidence" value="ECO:0007669"/>
    <property type="project" value="UniProtKB-KW"/>
</dbReference>
<name>A0A1B6HU39_9HEMI</name>
<evidence type="ECO:0000259" key="8">
    <source>
        <dbReference type="PROSITE" id="PS50862"/>
    </source>
</evidence>
<proteinExistence type="inferred from homology"/>
<dbReference type="InterPro" id="IPR045864">
    <property type="entry name" value="aa-tRNA-synth_II/BPL/LPL"/>
</dbReference>
<keyword evidence="4" id="KW-0547">Nucleotide-binding</keyword>
<dbReference type="Pfam" id="PF00587">
    <property type="entry name" value="tRNA-synt_2b"/>
    <property type="match status" value="1"/>
</dbReference>
<dbReference type="GO" id="GO:0004828">
    <property type="term" value="F:serine-tRNA ligase activity"/>
    <property type="evidence" value="ECO:0007669"/>
    <property type="project" value="UniProtKB-EC"/>
</dbReference>
<dbReference type="PRINTS" id="PR00981">
    <property type="entry name" value="TRNASYNTHSER"/>
</dbReference>
<evidence type="ECO:0000256" key="2">
    <source>
        <dbReference type="ARBA" id="ARBA00012840"/>
    </source>
</evidence>
<accession>A0A1B6HU39</accession>
<dbReference type="FunFam" id="3.30.930.10:FF:000078">
    <property type="entry name" value="Seryl-tRNA synthetase"/>
    <property type="match status" value="1"/>
</dbReference>
<evidence type="ECO:0000313" key="9">
    <source>
        <dbReference type="EMBL" id="JAS78179.1"/>
    </source>
</evidence>
<evidence type="ECO:0000256" key="6">
    <source>
        <dbReference type="ARBA" id="ARBA00023146"/>
    </source>
</evidence>
<dbReference type="EMBL" id="GECU01029527">
    <property type="protein sequence ID" value="JAS78179.1"/>
    <property type="molecule type" value="Transcribed_RNA"/>
</dbReference>
<evidence type="ECO:0000256" key="1">
    <source>
        <dbReference type="ARBA" id="ARBA00010728"/>
    </source>
</evidence>
<reference evidence="9" key="1">
    <citation type="submission" date="2015-11" db="EMBL/GenBank/DDBJ databases">
        <title>De novo transcriptome assembly of four potential Pierce s Disease insect vectors from Arizona vineyards.</title>
        <authorList>
            <person name="Tassone E.E."/>
        </authorList>
    </citation>
    <scope>NUCLEOTIDE SEQUENCE</scope>
</reference>